<dbReference type="InterPro" id="IPR009071">
    <property type="entry name" value="HMG_box_dom"/>
</dbReference>
<keyword evidence="6" id="KW-1185">Reference proteome</keyword>
<gene>
    <name evidence="5" type="ORF">EXIGLDRAFT_627509</name>
</gene>
<dbReference type="Gene3D" id="1.10.30.10">
    <property type="entry name" value="High mobility group box domain"/>
    <property type="match status" value="1"/>
</dbReference>
<reference evidence="5 6" key="1">
    <citation type="journal article" date="2016" name="Mol. Biol. Evol.">
        <title>Comparative Genomics of Early-Diverging Mushroom-Forming Fungi Provides Insights into the Origins of Lignocellulose Decay Capabilities.</title>
        <authorList>
            <person name="Nagy L.G."/>
            <person name="Riley R."/>
            <person name="Tritt A."/>
            <person name="Adam C."/>
            <person name="Daum C."/>
            <person name="Floudas D."/>
            <person name="Sun H."/>
            <person name="Yadav J.S."/>
            <person name="Pangilinan J."/>
            <person name="Larsson K.H."/>
            <person name="Matsuura K."/>
            <person name="Barry K."/>
            <person name="Labutti K."/>
            <person name="Kuo R."/>
            <person name="Ohm R.A."/>
            <person name="Bhattacharya S.S."/>
            <person name="Shirouzu T."/>
            <person name="Yoshinaga Y."/>
            <person name="Martin F.M."/>
            <person name="Grigoriev I.V."/>
            <person name="Hibbett D.S."/>
        </authorList>
    </citation>
    <scope>NUCLEOTIDE SEQUENCE [LARGE SCALE GENOMIC DNA]</scope>
    <source>
        <strain evidence="5 6">HHB12029</strain>
    </source>
</reference>
<evidence type="ECO:0000256" key="3">
    <source>
        <dbReference type="PROSITE-ProRule" id="PRU00267"/>
    </source>
</evidence>
<evidence type="ECO:0000256" key="2">
    <source>
        <dbReference type="ARBA" id="ARBA00023163"/>
    </source>
</evidence>
<evidence type="ECO:0000256" key="1">
    <source>
        <dbReference type="ARBA" id="ARBA00023125"/>
    </source>
</evidence>
<dbReference type="SMART" id="SM00398">
    <property type="entry name" value="HMG"/>
    <property type="match status" value="1"/>
</dbReference>
<feature type="non-terminal residue" evidence="5">
    <location>
        <position position="102"/>
    </location>
</feature>
<dbReference type="AlphaFoldDB" id="A0A165ZF56"/>
<evidence type="ECO:0000259" key="4">
    <source>
        <dbReference type="PROSITE" id="PS50118"/>
    </source>
</evidence>
<dbReference type="OrthoDB" id="6247875at2759"/>
<dbReference type="PROSITE" id="PS50118">
    <property type="entry name" value="HMG_BOX_2"/>
    <property type="match status" value="1"/>
</dbReference>
<dbReference type="Pfam" id="PF00505">
    <property type="entry name" value="HMG_box"/>
    <property type="match status" value="1"/>
</dbReference>
<dbReference type="GO" id="GO:0005634">
    <property type="term" value="C:nucleus"/>
    <property type="evidence" value="ECO:0007669"/>
    <property type="project" value="UniProtKB-UniRule"/>
</dbReference>
<keyword evidence="1 3" id="KW-0238">DNA-binding</keyword>
<dbReference type="GO" id="GO:0000978">
    <property type="term" value="F:RNA polymerase II cis-regulatory region sequence-specific DNA binding"/>
    <property type="evidence" value="ECO:0007669"/>
    <property type="project" value="TreeGrafter"/>
</dbReference>
<keyword evidence="2" id="KW-0804">Transcription</keyword>
<dbReference type="STRING" id="1314781.A0A165ZF56"/>
<evidence type="ECO:0000313" key="6">
    <source>
        <dbReference type="Proteomes" id="UP000077266"/>
    </source>
</evidence>
<accession>A0A165ZF56</accession>
<dbReference type="InterPro" id="IPR036910">
    <property type="entry name" value="HMG_box_dom_sf"/>
</dbReference>
<dbReference type="GO" id="GO:0030154">
    <property type="term" value="P:cell differentiation"/>
    <property type="evidence" value="ECO:0007669"/>
    <property type="project" value="TreeGrafter"/>
</dbReference>
<dbReference type="EMBL" id="KV426344">
    <property type="protein sequence ID" value="KZV82139.1"/>
    <property type="molecule type" value="Genomic_DNA"/>
</dbReference>
<feature type="domain" description="HMG box" evidence="4">
    <location>
        <begin position="21"/>
        <end position="93"/>
    </location>
</feature>
<organism evidence="5 6">
    <name type="scientific">Exidia glandulosa HHB12029</name>
    <dbReference type="NCBI Taxonomy" id="1314781"/>
    <lineage>
        <taxon>Eukaryota</taxon>
        <taxon>Fungi</taxon>
        <taxon>Dikarya</taxon>
        <taxon>Basidiomycota</taxon>
        <taxon>Agaricomycotina</taxon>
        <taxon>Agaricomycetes</taxon>
        <taxon>Auriculariales</taxon>
        <taxon>Exidiaceae</taxon>
        <taxon>Exidia</taxon>
    </lineage>
</organism>
<dbReference type="CDD" id="cd01389">
    <property type="entry name" value="HMG-box_ROX1-like"/>
    <property type="match status" value="1"/>
</dbReference>
<dbReference type="PANTHER" id="PTHR10270">
    <property type="entry name" value="SOX TRANSCRIPTION FACTOR"/>
    <property type="match status" value="1"/>
</dbReference>
<name>A0A165ZF56_EXIGL</name>
<sequence length="102" mass="11993">MADSPDSPSLTIAKVKAVKGPPRPPNAWILYRSDKLKELEQKGGPNRPRRPQAVISKEISVMWKNETHEIKRHYEYLSDLRKAEHQRLYPGYRFQPVKREEK</sequence>
<dbReference type="Proteomes" id="UP000077266">
    <property type="component" value="Unassembled WGS sequence"/>
</dbReference>
<dbReference type="SUPFAM" id="SSF47095">
    <property type="entry name" value="HMG-box"/>
    <property type="match status" value="1"/>
</dbReference>
<dbReference type="InterPro" id="IPR050140">
    <property type="entry name" value="SRY-related_HMG-box_TF-like"/>
</dbReference>
<keyword evidence="3" id="KW-0539">Nucleus</keyword>
<dbReference type="GO" id="GO:0001228">
    <property type="term" value="F:DNA-binding transcription activator activity, RNA polymerase II-specific"/>
    <property type="evidence" value="ECO:0007669"/>
    <property type="project" value="TreeGrafter"/>
</dbReference>
<evidence type="ECO:0000313" key="5">
    <source>
        <dbReference type="EMBL" id="KZV82139.1"/>
    </source>
</evidence>
<dbReference type="PANTHER" id="PTHR10270:SF161">
    <property type="entry name" value="SEX-DETERMINING REGION Y PROTEIN"/>
    <property type="match status" value="1"/>
</dbReference>
<protein>
    <recommendedName>
        <fullName evidence="4">HMG box domain-containing protein</fullName>
    </recommendedName>
</protein>
<feature type="DNA-binding region" description="HMG box" evidence="3">
    <location>
        <begin position="21"/>
        <end position="93"/>
    </location>
</feature>
<proteinExistence type="predicted"/>
<dbReference type="InParanoid" id="A0A165ZF56"/>